<keyword evidence="2" id="KW-1185">Reference proteome</keyword>
<dbReference type="Proteomes" id="UP001334248">
    <property type="component" value="Unassembled WGS sequence"/>
</dbReference>
<evidence type="ECO:0000313" key="2">
    <source>
        <dbReference type="Proteomes" id="UP001334248"/>
    </source>
</evidence>
<sequence>MPRKSKRKTVFQKLDIGLDLTSPTEAKGIDKVPNEVLVKILTFVPYIQQDLTTPTHTSHHLLDQVDTRCQFPEVTSLNAKNDISQSRLDSYSKVHVEIQHAVELVAGQRGEKAKQVVTTGLHLLQYMTYIIGDTQWFSVNLFLMAWARKDLFSSRWLMILRYTIRCIFEYFYPSHFAIMDLLEIEDPWLAAEVPALAIRTLICKLCFESAVLKNNWRRPPHKTILDADLGDWVHDTLCRYRKIEFAIYADEIHTMAESDEEDKEDAIAFLKSKRWRMLSQQGPDNELHPDTMHDFVLLTDATERENQSYIEDVFNGRLPGTQVELTYAELKLGGRILRNMRNIIVEQGMPAPLESFIRKENLLEADVLESWGYPLS</sequence>
<comment type="caution">
    <text evidence="1">The sequence shown here is derived from an EMBL/GenBank/DDBJ whole genome shotgun (WGS) entry which is preliminary data.</text>
</comment>
<name>A0ABR0RYK2_9EURO</name>
<reference evidence="1 2" key="1">
    <citation type="journal article" date="2023" name="Res Sq">
        <title>Genomic and morphological characterization of Knufia obscura isolated from the Mars 2020 spacecraft assembly facility.</title>
        <authorList>
            <person name="Chander A.M."/>
            <person name="Teixeira M.M."/>
            <person name="Singh N.K."/>
            <person name="Williams M.P."/>
            <person name="Parker C.W."/>
            <person name="Leo P."/>
            <person name="Stajich J.E."/>
            <person name="Torok T."/>
            <person name="Tighe S."/>
            <person name="Mason C.E."/>
            <person name="Venkateswaran K."/>
        </authorList>
    </citation>
    <scope>NUCLEOTIDE SEQUENCE [LARGE SCALE GENOMIC DNA]</scope>
    <source>
        <strain evidence="1 2">CCFEE 5817</strain>
    </source>
</reference>
<dbReference type="GeneID" id="89996317"/>
<evidence type="ECO:0000313" key="1">
    <source>
        <dbReference type="EMBL" id="KAK5945662.1"/>
    </source>
</evidence>
<dbReference type="EMBL" id="JAVHJV010000002">
    <property type="protein sequence ID" value="KAK5945662.1"/>
    <property type="molecule type" value="Genomic_DNA"/>
</dbReference>
<gene>
    <name evidence="1" type="ORF">PMZ80_002868</name>
</gene>
<accession>A0ABR0RYK2</accession>
<dbReference type="RefSeq" id="XP_064733752.1">
    <property type="nucleotide sequence ID" value="XM_064871299.1"/>
</dbReference>
<evidence type="ECO:0008006" key="3">
    <source>
        <dbReference type="Google" id="ProtNLM"/>
    </source>
</evidence>
<organism evidence="1 2">
    <name type="scientific">Knufia obscura</name>
    <dbReference type="NCBI Taxonomy" id="1635080"/>
    <lineage>
        <taxon>Eukaryota</taxon>
        <taxon>Fungi</taxon>
        <taxon>Dikarya</taxon>
        <taxon>Ascomycota</taxon>
        <taxon>Pezizomycotina</taxon>
        <taxon>Eurotiomycetes</taxon>
        <taxon>Chaetothyriomycetidae</taxon>
        <taxon>Chaetothyriales</taxon>
        <taxon>Trichomeriaceae</taxon>
        <taxon>Knufia</taxon>
    </lineage>
</organism>
<proteinExistence type="predicted"/>
<protein>
    <recommendedName>
        <fullName evidence="3">F-box domain-containing protein</fullName>
    </recommendedName>
</protein>